<feature type="region of interest" description="Disordered" evidence="1">
    <location>
        <begin position="134"/>
        <end position="156"/>
    </location>
</feature>
<dbReference type="InParanoid" id="A0A1D8PQL2"/>
<accession>A0A1D8PQL2</accession>
<dbReference type="OrthoDB" id="10449711at2759"/>
<reference evidence="3 4" key="2">
    <citation type="journal article" date="2007" name="Genome Biol.">
        <title>Assembly of the Candida albicans genome into sixteen supercontigs aligned on the eight chromosomes.</title>
        <authorList>
            <person name="van het Hoog M."/>
            <person name="Rast T.J."/>
            <person name="Martchenko M."/>
            <person name="Grindle S."/>
            <person name="Dignard D."/>
            <person name="Hogues H."/>
            <person name="Cuomo C."/>
            <person name="Berriman M."/>
            <person name="Scherer S."/>
            <person name="Magee B.B."/>
            <person name="Whiteway M."/>
            <person name="Chibana H."/>
            <person name="Nantel A."/>
            <person name="Magee P.T."/>
        </authorList>
    </citation>
    <scope>GENOME REANNOTATION</scope>
    <source>
        <strain evidence="4">SC5314 / ATCC MYA-2876</strain>
    </source>
</reference>
<dbReference type="AlphaFoldDB" id="A0A1D8PQL2"/>
<evidence type="ECO:0000256" key="1">
    <source>
        <dbReference type="SAM" id="MobiDB-lite"/>
    </source>
</evidence>
<gene>
    <name evidence="3" type="ordered locus">CAALFM_C700500WA</name>
    <name evidence="2" type="ordered locus">orf19.7070</name>
</gene>
<dbReference type="RefSeq" id="XP_720362.1">
    <property type="nucleotide sequence ID" value="XM_715269.1"/>
</dbReference>
<reference evidence="3 4" key="3">
    <citation type="journal article" date="2013" name="Genome Biol.">
        <title>Assembly of a phased diploid Candida albicans genome facilitates allele-specific measurements and provides a simple model for repeat and indel structure.</title>
        <authorList>
            <person name="Muzzey D."/>
            <person name="Schwartz K."/>
            <person name="Weissman J.S."/>
            <person name="Sherlock G."/>
        </authorList>
    </citation>
    <scope>NUCLEOTIDE SEQUENCE [LARGE SCALE GENOMIC DNA]</scope>
    <source>
        <strain evidence="4">SC5314 / ATCC MYA-2876</strain>
    </source>
</reference>
<organism evidence="3 4">
    <name type="scientific">Candida albicans (strain SC5314 / ATCC MYA-2876)</name>
    <name type="common">Yeast</name>
    <dbReference type="NCBI Taxonomy" id="237561"/>
    <lineage>
        <taxon>Eukaryota</taxon>
        <taxon>Fungi</taxon>
        <taxon>Dikarya</taxon>
        <taxon>Ascomycota</taxon>
        <taxon>Saccharomycotina</taxon>
        <taxon>Pichiomycetes</taxon>
        <taxon>Debaryomycetaceae</taxon>
        <taxon>Candida/Lodderomyces clade</taxon>
        <taxon>Candida</taxon>
    </lineage>
</organism>
<dbReference type="VEuPathDB" id="FungiDB:C7_00500W_A"/>
<evidence type="ECO:0000313" key="2">
    <source>
        <dbReference type="CGD" id="CAL0000187841"/>
    </source>
</evidence>
<evidence type="ECO:0000313" key="4">
    <source>
        <dbReference type="Proteomes" id="UP000000559"/>
    </source>
</evidence>
<keyword evidence="4" id="KW-1185">Reference proteome</keyword>
<dbReference type="Proteomes" id="UP000000559">
    <property type="component" value="Chromosome 7"/>
</dbReference>
<dbReference type="CGD" id="CAL0000187841">
    <property type="gene designation" value="orf19.7070"/>
</dbReference>
<dbReference type="GeneID" id="3637987"/>
<proteinExistence type="predicted"/>
<dbReference type="EMBL" id="CP017629">
    <property type="protein sequence ID" value="AOW30429.1"/>
    <property type="molecule type" value="Genomic_DNA"/>
</dbReference>
<dbReference type="eggNOG" id="ENOG502RQHV">
    <property type="taxonomic scope" value="Eukaryota"/>
</dbReference>
<dbReference type="KEGG" id="cal:CAALFM_C700500WA"/>
<name>A0A1D8PQL2_CANAL</name>
<evidence type="ECO:0000313" key="3">
    <source>
        <dbReference type="EMBL" id="AOW30429.1"/>
    </source>
</evidence>
<protein>
    <submittedName>
        <fullName evidence="3">Uncharacterized protein</fullName>
    </submittedName>
</protein>
<sequence length="156" mass="16750">MFSLTIIVPFSINAERHLLQNSTNTSSGNCPTHHWHQINQYDCSGCQSCIPISYIFPNLPLFFTSVNSLCICATKGLTGSNKSTESSTFQSKSRVILPMPAPISIVVLGTPSGHVISVASLRKNVEDPTMSALGTEVCSPYPPSTPSTDAGVLDQY</sequence>
<reference evidence="3 4" key="1">
    <citation type="journal article" date="2004" name="Proc. Natl. Acad. Sci. U.S.A.">
        <title>The diploid genome sequence of Candida albicans.</title>
        <authorList>
            <person name="Jones T."/>
            <person name="Federspiel N.A."/>
            <person name="Chibana H."/>
            <person name="Dungan J."/>
            <person name="Kalman S."/>
            <person name="Magee B.B."/>
            <person name="Newport G."/>
            <person name="Thorstenson Y.R."/>
            <person name="Agabian N."/>
            <person name="Magee P.T."/>
            <person name="Davis R.W."/>
            <person name="Scherer S."/>
        </authorList>
    </citation>
    <scope>NUCLEOTIDE SEQUENCE [LARGE SCALE GENOMIC DNA]</scope>
    <source>
        <strain evidence="4">SC5314 / ATCC MYA-2876</strain>
    </source>
</reference>